<reference evidence="9" key="1">
    <citation type="submission" date="2017-09" db="EMBL/GenBank/DDBJ databases">
        <title>Metaegenomics of thermophilic ammonia-oxidizing enrichment culture.</title>
        <authorList>
            <person name="Kato S."/>
            <person name="Suzuki K."/>
        </authorList>
    </citation>
    <scope>NUCLEOTIDE SEQUENCE [LARGE SCALE GENOMIC DNA]</scope>
</reference>
<evidence type="ECO:0000256" key="2">
    <source>
        <dbReference type="ARBA" id="ARBA00022481"/>
    </source>
</evidence>
<comment type="function">
    <text evidence="4">Peptide chain release factor 2 directs the termination of translation in response to the peptide chain termination codons UGA and UAA.</text>
</comment>
<organism evidence="8 9">
    <name type="scientific">Candidatus Fervidibacter japonicus</name>
    <dbReference type="NCBI Taxonomy" id="2035412"/>
    <lineage>
        <taxon>Bacteria</taxon>
        <taxon>Candidatus Fervidibacterota</taxon>
        <taxon>Candidatus Fervidibacter</taxon>
    </lineage>
</organism>
<keyword evidence="3 4" id="KW-0648">Protein biosynthesis</keyword>
<feature type="coiled-coil region" evidence="6">
    <location>
        <begin position="259"/>
        <end position="291"/>
    </location>
</feature>
<dbReference type="SMART" id="SM00937">
    <property type="entry name" value="PCRF"/>
    <property type="match status" value="1"/>
</dbReference>
<dbReference type="Pfam" id="PF03462">
    <property type="entry name" value="PCRF"/>
    <property type="match status" value="1"/>
</dbReference>
<evidence type="ECO:0000256" key="1">
    <source>
        <dbReference type="ARBA" id="ARBA00010835"/>
    </source>
</evidence>
<comment type="similarity">
    <text evidence="1 4">Belongs to the prokaryotic/mitochondrial release factor family.</text>
</comment>
<accession>A0A2H5X9F5</accession>
<feature type="domain" description="Peptide chain release factor" evidence="7">
    <location>
        <begin position="60"/>
        <end position="173"/>
    </location>
</feature>
<dbReference type="Gene3D" id="1.20.58.410">
    <property type="entry name" value="Release factor"/>
    <property type="match status" value="1"/>
</dbReference>
<protein>
    <recommendedName>
        <fullName evidence="4 5">Peptide chain release factor 2</fullName>
        <shortName evidence="4">RF-2</shortName>
    </recommendedName>
</protein>
<dbReference type="SUPFAM" id="SSF75620">
    <property type="entry name" value="Release factor"/>
    <property type="match status" value="1"/>
</dbReference>
<dbReference type="Gene3D" id="3.30.160.20">
    <property type="match status" value="1"/>
</dbReference>
<evidence type="ECO:0000256" key="5">
    <source>
        <dbReference type="NCBIfam" id="TIGR00020"/>
    </source>
</evidence>
<keyword evidence="4" id="KW-0963">Cytoplasm</keyword>
<dbReference type="Proteomes" id="UP000236173">
    <property type="component" value="Unassembled WGS sequence"/>
</dbReference>
<keyword evidence="2 4" id="KW-0488">Methylation</keyword>
<feature type="coiled-coil region" evidence="6">
    <location>
        <begin position="31"/>
        <end position="58"/>
    </location>
</feature>
<dbReference type="InterPro" id="IPR045853">
    <property type="entry name" value="Pep_chain_release_fac_I_sf"/>
</dbReference>
<proteinExistence type="inferred from homology"/>
<dbReference type="GO" id="GO:0005737">
    <property type="term" value="C:cytoplasm"/>
    <property type="evidence" value="ECO:0007669"/>
    <property type="project" value="UniProtKB-SubCell"/>
</dbReference>
<comment type="caution">
    <text evidence="8">The sequence shown here is derived from an EMBL/GenBank/DDBJ whole genome shotgun (WGS) entry which is preliminary data.</text>
</comment>
<comment type="subcellular location">
    <subcellularLocation>
        <location evidence="4">Cytoplasm</location>
    </subcellularLocation>
</comment>
<feature type="modified residue" description="N5-methylglutamine" evidence="4">
    <location>
        <position position="230"/>
    </location>
</feature>
<evidence type="ECO:0000259" key="7">
    <source>
        <dbReference type="SMART" id="SM00937"/>
    </source>
</evidence>
<dbReference type="Pfam" id="PF00472">
    <property type="entry name" value="RF-1"/>
    <property type="match status" value="1"/>
</dbReference>
<gene>
    <name evidence="4 8" type="primary">prfB</name>
    <name evidence="8" type="ORF">HRbin17_00313</name>
</gene>
<dbReference type="HAMAP" id="MF_00094">
    <property type="entry name" value="Rel_fac_2"/>
    <property type="match status" value="1"/>
</dbReference>
<dbReference type="PANTHER" id="PTHR43116">
    <property type="entry name" value="PEPTIDE CHAIN RELEASE FACTOR 2"/>
    <property type="match status" value="1"/>
</dbReference>
<sequence>MPFDLAAKRRRIAELEQMVNDPNLWNDPPRAAQLTRELGQLRDEVERWERLQQRLQTVVELAELAMASDDESVEPELAKELATAEREFRDLEITALLSDEHDRSNAILSITPGAGGTDAQDWAEMLARMYRRWAERHGFDFEVLDYTEGKEAGIKSFTALVKGDYAYGLLKTERGVHRLVRISPFDASKSRHTSFAAVDVIPEIGENIKVDIREEDLEIETFRSSGPGGQHMQKNETAVRILHKPTGIVVTCQSERSQHRNKEVALQILKARLYELERRKREEELAQLRGELPEISFGSQIRSYVLHPYKLVKDLRTDVETSDVESVLDGDLDAFIYAALKQHAKARR</sequence>
<evidence type="ECO:0000313" key="8">
    <source>
        <dbReference type="EMBL" id="GBC97818.1"/>
    </source>
</evidence>
<dbReference type="PANTHER" id="PTHR43116:SF3">
    <property type="entry name" value="CLASS I PEPTIDE CHAIN RELEASE FACTOR"/>
    <property type="match status" value="1"/>
</dbReference>
<dbReference type="NCBIfam" id="TIGR00020">
    <property type="entry name" value="prfB"/>
    <property type="match status" value="1"/>
</dbReference>
<evidence type="ECO:0000313" key="9">
    <source>
        <dbReference type="Proteomes" id="UP000236173"/>
    </source>
</evidence>
<dbReference type="InterPro" id="IPR000352">
    <property type="entry name" value="Pep_chain_release_fac_I"/>
</dbReference>
<evidence type="ECO:0000256" key="6">
    <source>
        <dbReference type="SAM" id="Coils"/>
    </source>
</evidence>
<dbReference type="InterPro" id="IPR005139">
    <property type="entry name" value="PCRF"/>
</dbReference>
<dbReference type="GO" id="GO:0016149">
    <property type="term" value="F:translation release factor activity, codon specific"/>
    <property type="evidence" value="ECO:0007669"/>
    <property type="project" value="UniProtKB-UniRule"/>
</dbReference>
<comment type="PTM">
    <text evidence="4">Methylated by PrmC. Methylation increases the termination efficiency of RF2.</text>
</comment>
<dbReference type="AlphaFoldDB" id="A0A2H5X9F5"/>
<dbReference type="FunFam" id="3.30.160.20:FF:000004">
    <property type="entry name" value="Peptide chain release factor 1"/>
    <property type="match status" value="1"/>
</dbReference>
<keyword evidence="6" id="KW-0175">Coiled coil</keyword>
<evidence type="ECO:0000256" key="4">
    <source>
        <dbReference type="HAMAP-Rule" id="MF_00094"/>
    </source>
</evidence>
<dbReference type="InterPro" id="IPR004374">
    <property type="entry name" value="PrfB"/>
</dbReference>
<name>A0A2H5X9F5_9BACT</name>
<evidence type="ECO:0000256" key="3">
    <source>
        <dbReference type="ARBA" id="ARBA00022917"/>
    </source>
</evidence>
<dbReference type="EMBL" id="BEHT01000003">
    <property type="protein sequence ID" value="GBC97818.1"/>
    <property type="molecule type" value="Genomic_DNA"/>
</dbReference>
<dbReference type="Gene3D" id="3.30.70.1660">
    <property type="match status" value="1"/>
</dbReference>